<sequence>MEKLLLLKESKLLVLMLVLSMILFASCGENADEKNKANEENYKWDVTRLDMQNEEPSNEEQARRMKVFGQMFRSIFFDDSKEAERVIGTIDGKDITARDFELRALKIREGGAEYPYKTAWETMKQEAAELQYIKKQNCYDDFLDLANQVFRETRTAYSEDKQFREYCDEQKKLLGLTDEKYWAFMEEANQRIQFHLLVQDYIKQNDYPAIDVKTIEDSLQDEEYKDKVFNKK</sequence>
<name>A0A845QJF5_9FIRM</name>
<dbReference type="PROSITE" id="PS51257">
    <property type="entry name" value="PROKAR_LIPOPROTEIN"/>
    <property type="match status" value="1"/>
</dbReference>
<comment type="caution">
    <text evidence="1">The sequence shown here is derived from an EMBL/GenBank/DDBJ whole genome shotgun (WGS) entry which is preliminary data.</text>
</comment>
<keyword evidence="2" id="KW-1185">Reference proteome</keyword>
<dbReference type="Proteomes" id="UP000446866">
    <property type="component" value="Unassembled WGS sequence"/>
</dbReference>
<evidence type="ECO:0000313" key="2">
    <source>
        <dbReference type="Proteomes" id="UP000446866"/>
    </source>
</evidence>
<reference evidence="1 2" key="1">
    <citation type="submission" date="2018-08" db="EMBL/GenBank/DDBJ databases">
        <title>Murine metabolic-syndrome-specific gut microbial biobank.</title>
        <authorList>
            <person name="Liu C."/>
        </authorList>
    </citation>
    <scope>NUCLEOTIDE SEQUENCE [LARGE SCALE GENOMIC DNA]</scope>
    <source>
        <strain evidence="1 2">28</strain>
    </source>
</reference>
<accession>A0A845QJF5</accession>
<proteinExistence type="predicted"/>
<evidence type="ECO:0000313" key="1">
    <source>
        <dbReference type="EMBL" id="NBH61716.1"/>
    </source>
</evidence>
<dbReference type="AlphaFoldDB" id="A0A845QJF5"/>
<organism evidence="1 2">
    <name type="scientific">Anaerotruncus colihominis</name>
    <dbReference type="NCBI Taxonomy" id="169435"/>
    <lineage>
        <taxon>Bacteria</taxon>
        <taxon>Bacillati</taxon>
        <taxon>Bacillota</taxon>
        <taxon>Clostridia</taxon>
        <taxon>Eubacteriales</taxon>
        <taxon>Oscillospiraceae</taxon>
        <taxon>Anaerotruncus</taxon>
    </lineage>
</organism>
<dbReference type="EMBL" id="QXWK01000014">
    <property type="protein sequence ID" value="NBH61716.1"/>
    <property type="molecule type" value="Genomic_DNA"/>
</dbReference>
<gene>
    <name evidence="1" type="ORF">D0435_08630</name>
</gene>
<evidence type="ECO:0008006" key="3">
    <source>
        <dbReference type="Google" id="ProtNLM"/>
    </source>
</evidence>
<protein>
    <recommendedName>
        <fullName evidence="3">Lipoprotein</fullName>
    </recommendedName>
</protein>